<feature type="compositionally biased region" description="Gly residues" evidence="2">
    <location>
        <begin position="1160"/>
        <end position="1183"/>
    </location>
</feature>
<keyword evidence="7" id="KW-1185">Reference proteome</keyword>
<evidence type="ECO:0000259" key="4">
    <source>
        <dbReference type="PROSITE" id="PS50041"/>
    </source>
</evidence>
<feature type="domain" description="SLH" evidence="5">
    <location>
        <begin position="1472"/>
        <end position="1530"/>
    </location>
</feature>
<organism evidence="6 7">
    <name type="scientific">Halalkalibacter oceani</name>
    <dbReference type="NCBI Taxonomy" id="1653776"/>
    <lineage>
        <taxon>Bacteria</taxon>
        <taxon>Bacillati</taxon>
        <taxon>Bacillota</taxon>
        <taxon>Bacilli</taxon>
        <taxon>Bacillales</taxon>
        <taxon>Bacillaceae</taxon>
        <taxon>Halalkalibacter</taxon>
    </lineage>
</organism>
<dbReference type="SMART" id="SM00034">
    <property type="entry name" value="CLECT"/>
    <property type="match status" value="1"/>
</dbReference>
<feature type="domain" description="SLH" evidence="5">
    <location>
        <begin position="1532"/>
        <end position="1595"/>
    </location>
</feature>
<dbReference type="Pfam" id="PF00395">
    <property type="entry name" value="SLH"/>
    <property type="match status" value="3"/>
</dbReference>
<dbReference type="SUPFAM" id="SSF49899">
    <property type="entry name" value="Concanavalin A-like lectins/glucanases"/>
    <property type="match status" value="1"/>
</dbReference>
<sequence>MKIRSRQKKWLKQKFAATMSALLVASGFFAAAGPVAAADGVTGISTSTGATNYVIDNAPVIIDEEVSLNIETGTLEAVTVSIDNAQAGDTLDFDDSSSLFTGHYDPSSAILTITGNGATVPTAEQFEAALQSVTFSTDSEHAGERTITFGLGSALPFSENGHFYEFVDNGSSLTWYQARDAASESDYFGLQGYLVTITDEDENEFIKGKTQGLGWIGAKDISRGDDAVAEAERGDWRWVTGPEGEADDGKGTPFYLGYDGEAEAGPVPGAYNNWATGEPNDSSGREYVAHIYGPGTTNHGYWNDFPIDNSVTGYIVEYGGADDDPVVTLSATKTIEVEAPANVQSPGGISDGLTSWVEVEKSANVIDGIVTDLDDLADERVWSSRVSPPEQRYEANTINFNPGVTITAATGFYETNRFGHEDEAREIFSVQARTNPDRSGYPWNFGGIDADRNHQYGVDIDGEQHIRAGFSSTEVRDVSVDGYDLFKSRVLNIQSATNHWSLALDGQTLEEYPSNEVTTNTSSSSSMYYIGGGHYQRFDGSISEVILFNRVLEDEERQQVNSYLALKYGLTLPDDYVASDGSTTMWTKNENVGYGHRITGIGRDDASGLVQKQSQSQETGALVTVALGDEIALSNSANTNNIARDLSFFTFSDDNGAAEYNTAINKDDENVKRLDRVFKVEKTNNWADTQITLQADALEGATTGPQYLVVNNGSSFASGNNFYPLTDGEVTINSSILTDGRYFTFAAPVPAQTGSVLQEADEIAITFDREVTVVDTEGFTVTVDGTEITGATVESDPADPAKLLVKLPAGTDATGKEVTISYDGLGNVKGTNGVAVDDFTVIVGGPLRLEHVSVADRTPNEATLTFNQVVAGDLDVNDFIGFVIDGKQVTEVKSINGREVVVRFAEPFAPEAPLVVEYDDEAGSIVAADDPTNELGPISAADQSGITKENEIIPLEVVTTYIQDGKLKVIFNKEVASGDDLDLSGLQLGGAPVLKPYEVNGNMLTVALPVDYQPGDVLTYSPGNIKEVGNGANKLQPFTEADAFAVPFVNPGGRLTNAGFGLMNGADPIEVEPAEFTATIPGGYSARVPHSVSSISLSPEAVNEEESIVVVQVNGTTVDDFDRLPLRVGENVITVGIYDKENPHVLLGYYEVIVTRAGSSSGGGNGGSGGSGGSGGGNGGGTPGPVTEIIEVDVIIGGDNEVDITKAPIERTTHRDGTISDHVTFTEEKAEEAIEKAIEAEEQIVRIVIPDQNDEVSEVLVDVPRATVALLQENGIDLEIFTENATIQLPHTSLEGIDEDFFFRLVPVKDRDEREEIEERARVEQVVRAVAGDRNIEVVARPKTIETNLSSRPVVLTLPLRDVELPEDEAERAVFLQQLGIFIEHSDGDKEVVRGTPVTMQDGTLGLQFSVEKFSTFTIIHFLSDEAAEGLHHAYIQGFQDGEFKPSRQVTRAQLAVMIARNLDYDEREWTGLMPYEDVPDWHYAAGEIAFVHEKGIMTGDQHGDFRANDRVTRAEMATVVANYRQLAIERGSSISFSDTAGHWAADIIEANRTAGIINGYQDGSFKPNGGLTRAEAVVMINGMFERGPLYGINDSSFPDVANSHWAFAHIEEAARTHYYLLDEDGHEQIVE</sequence>
<dbReference type="CDD" id="cd03603">
    <property type="entry name" value="CLECT_VCBS"/>
    <property type="match status" value="1"/>
</dbReference>
<proteinExistence type="predicted"/>
<feature type="chain" id="PRO_5040723317" evidence="3">
    <location>
        <begin position="38"/>
        <end position="1632"/>
    </location>
</feature>
<evidence type="ECO:0000313" key="6">
    <source>
        <dbReference type="EMBL" id="MCM3714708.1"/>
    </source>
</evidence>
<evidence type="ECO:0000256" key="3">
    <source>
        <dbReference type="SAM" id="SignalP"/>
    </source>
</evidence>
<dbReference type="InterPro" id="IPR016187">
    <property type="entry name" value="CTDL_fold"/>
</dbReference>
<keyword evidence="1 3" id="KW-0732">Signal</keyword>
<feature type="region of interest" description="Disordered" evidence="2">
    <location>
        <begin position="1159"/>
        <end position="1184"/>
    </location>
</feature>
<dbReference type="EMBL" id="JAMBOL010000009">
    <property type="protein sequence ID" value="MCM3714708.1"/>
    <property type="molecule type" value="Genomic_DNA"/>
</dbReference>
<evidence type="ECO:0000256" key="2">
    <source>
        <dbReference type="SAM" id="MobiDB-lite"/>
    </source>
</evidence>
<dbReference type="Proteomes" id="UP001139179">
    <property type="component" value="Unassembled WGS sequence"/>
</dbReference>
<dbReference type="InterPro" id="IPR058515">
    <property type="entry name" value="DUF8202"/>
</dbReference>
<dbReference type="InterPro" id="IPR001119">
    <property type="entry name" value="SLH_dom"/>
</dbReference>
<accession>A0A9X2DQN6</accession>
<gene>
    <name evidence="6" type="ORF">M3202_11525</name>
</gene>
<dbReference type="Pfam" id="PF26628">
    <property type="entry name" value="DUF8202"/>
    <property type="match status" value="1"/>
</dbReference>
<evidence type="ECO:0000259" key="5">
    <source>
        <dbReference type="PROSITE" id="PS51272"/>
    </source>
</evidence>
<evidence type="ECO:0000313" key="7">
    <source>
        <dbReference type="Proteomes" id="UP001139179"/>
    </source>
</evidence>
<dbReference type="Gene3D" id="3.10.100.10">
    <property type="entry name" value="Mannose-Binding Protein A, subunit A"/>
    <property type="match status" value="1"/>
</dbReference>
<dbReference type="InterPro" id="IPR050111">
    <property type="entry name" value="C-type_lectin/snaclec_domain"/>
</dbReference>
<dbReference type="InterPro" id="IPR016186">
    <property type="entry name" value="C-type_lectin-like/link_sf"/>
</dbReference>
<dbReference type="SUPFAM" id="SSF56436">
    <property type="entry name" value="C-type lectin-like"/>
    <property type="match status" value="1"/>
</dbReference>
<dbReference type="InterPro" id="IPR013320">
    <property type="entry name" value="ConA-like_dom_sf"/>
</dbReference>
<comment type="caution">
    <text evidence="6">The sequence shown here is derived from an EMBL/GenBank/DDBJ whole genome shotgun (WGS) entry which is preliminary data.</text>
</comment>
<dbReference type="Gene3D" id="2.60.120.200">
    <property type="match status" value="1"/>
</dbReference>
<name>A0A9X2DQN6_9BACI</name>
<evidence type="ECO:0000256" key="1">
    <source>
        <dbReference type="ARBA" id="ARBA00022729"/>
    </source>
</evidence>
<protein>
    <submittedName>
        <fullName evidence="6">S-layer homology domain-containing protein</fullName>
    </submittedName>
</protein>
<feature type="domain" description="C-type lectin" evidence="4">
    <location>
        <begin position="159"/>
        <end position="304"/>
    </location>
</feature>
<dbReference type="InterPro" id="IPR034007">
    <property type="entry name" value="CTLD_bac"/>
</dbReference>
<dbReference type="PROSITE" id="PS50041">
    <property type="entry name" value="C_TYPE_LECTIN_2"/>
    <property type="match status" value="1"/>
</dbReference>
<feature type="domain" description="SLH" evidence="5">
    <location>
        <begin position="1410"/>
        <end position="1470"/>
    </location>
</feature>
<reference evidence="6" key="1">
    <citation type="submission" date="2022-05" db="EMBL/GenBank/DDBJ databases">
        <title>Comparative Genomics of Spacecraft Associated Microbes.</title>
        <authorList>
            <person name="Tran M.T."/>
            <person name="Wright A."/>
            <person name="Seuylemezian A."/>
            <person name="Eisen J."/>
            <person name="Coil D."/>
        </authorList>
    </citation>
    <scope>NUCLEOTIDE SEQUENCE</scope>
    <source>
        <strain evidence="6">214.1.1</strain>
    </source>
</reference>
<dbReference type="InterPro" id="IPR001304">
    <property type="entry name" value="C-type_lectin-like"/>
</dbReference>
<dbReference type="PANTHER" id="PTHR22803">
    <property type="entry name" value="MANNOSE, PHOSPHOLIPASE, LECTIN RECEPTOR RELATED"/>
    <property type="match status" value="1"/>
</dbReference>
<dbReference type="PROSITE" id="PS51272">
    <property type="entry name" value="SLH"/>
    <property type="match status" value="3"/>
</dbReference>
<feature type="signal peptide" evidence="3">
    <location>
        <begin position="1"/>
        <end position="37"/>
    </location>
</feature>
<dbReference type="RefSeq" id="WP_251223477.1">
    <property type="nucleotide sequence ID" value="NZ_JAMBOL010000009.1"/>
</dbReference>